<feature type="region of interest" description="Disordered" evidence="1">
    <location>
        <begin position="1"/>
        <end position="73"/>
    </location>
</feature>
<organism evidence="2 3">
    <name type="scientific">Marmota monax</name>
    <name type="common">Woodchuck</name>
    <dbReference type="NCBI Taxonomy" id="9995"/>
    <lineage>
        <taxon>Eukaryota</taxon>
        <taxon>Metazoa</taxon>
        <taxon>Chordata</taxon>
        <taxon>Craniata</taxon>
        <taxon>Vertebrata</taxon>
        <taxon>Euteleostomi</taxon>
        <taxon>Mammalia</taxon>
        <taxon>Eutheria</taxon>
        <taxon>Euarchontoglires</taxon>
        <taxon>Glires</taxon>
        <taxon>Rodentia</taxon>
        <taxon>Sciuromorpha</taxon>
        <taxon>Sciuridae</taxon>
        <taxon>Xerinae</taxon>
        <taxon>Marmotini</taxon>
        <taxon>Marmota</taxon>
    </lineage>
</organism>
<evidence type="ECO:0000313" key="3">
    <source>
        <dbReference type="Proteomes" id="UP000662637"/>
    </source>
</evidence>
<name>A0A834UTT0_MARMO</name>
<feature type="compositionally biased region" description="Polar residues" evidence="1">
    <location>
        <begin position="60"/>
        <end position="71"/>
    </location>
</feature>
<dbReference type="Proteomes" id="UP000662637">
    <property type="component" value="Unassembled WGS sequence"/>
</dbReference>
<evidence type="ECO:0000256" key="1">
    <source>
        <dbReference type="SAM" id="MobiDB-lite"/>
    </source>
</evidence>
<feature type="compositionally biased region" description="Polar residues" evidence="1">
    <location>
        <begin position="38"/>
        <end position="50"/>
    </location>
</feature>
<evidence type="ECO:0000313" key="2">
    <source>
        <dbReference type="EMBL" id="KAF7472471.1"/>
    </source>
</evidence>
<feature type="compositionally biased region" description="Polar residues" evidence="1">
    <location>
        <begin position="1"/>
        <end position="12"/>
    </location>
</feature>
<gene>
    <name evidence="2" type="ORF">GHT09_016573</name>
</gene>
<reference evidence="2" key="1">
    <citation type="submission" date="2020-08" db="EMBL/GenBank/DDBJ databases">
        <authorList>
            <person name="Shumante A."/>
            <person name="Zimin A.V."/>
            <person name="Puiu D."/>
            <person name="Salzberg S.L."/>
        </authorList>
    </citation>
    <scope>NUCLEOTIDE SEQUENCE</scope>
    <source>
        <strain evidence="2">WC2-LM</strain>
        <tissue evidence="2">Liver</tissue>
    </source>
</reference>
<comment type="caution">
    <text evidence="2">The sequence shown here is derived from an EMBL/GenBank/DDBJ whole genome shotgun (WGS) entry which is preliminary data.</text>
</comment>
<proteinExistence type="predicted"/>
<accession>A0A834UTT0</accession>
<sequence length="125" mass="13542">MRPASSQASQSRNTRKIPLALTRDRPRFPPLPAHAAHSSGTPGSHLTAHTASRHPLPHGSSLSLITPQPRSRPNRELAGASLLFYLYSAGPSRTLVEQDLQERDPCRHTSEPCDLASISVPLGKL</sequence>
<dbReference type="AlphaFoldDB" id="A0A834UTT0"/>
<dbReference type="EMBL" id="WJEC01006517">
    <property type="protein sequence ID" value="KAF7472471.1"/>
    <property type="molecule type" value="Genomic_DNA"/>
</dbReference>
<protein>
    <submittedName>
        <fullName evidence="2">Uncharacterized protein</fullName>
    </submittedName>
</protein>